<evidence type="ECO:0000256" key="1">
    <source>
        <dbReference type="SAM" id="SignalP"/>
    </source>
</evidence>
<evidence type="ECO:0000313" key="3">
    <source>
        <dbReference type="Proteomes" id="UP000297245"/>
    </source>
</evidence>
<name>A0A4S8KQB7_DENBC</name>
<keyword evidence="1" id="KW-0732">Signal</keyword>
<protein>
    <submittedName>
        <fullName evidence="2">Uncharacterized protein</fullName>
    </submittedName>
</protein>
<dbReference type="Proteomes" id="UP000297245">
    <property type="component" value="Unassembled WGS sequence"/>
</dbReference>
<evidence type="ECO:0000313" key="2">
    <source>
        <dbReference type="EMBL" id="THU77830.1"/>
    </source>
</evidence>
<feature type="chain" id="PRO_5020671546" evidence="1">
    <location>
        <begin position="26"/>
        <end position="201"/>
    </location>
</feature>
<reference evidence="2 3" key="1">
    <citation type="journal article" date="2019" name="Nat. Ecol. Evol.">
        <title>Megaphylogeny resolves global patterns of mushroom evolution.</title>
        <authorList>
            <person name="Varga T."/>
            <person name="Krizsan K."/>
            <person name="Foldi C."/>
            <person name="Dima B."/>
            <person name="Sanchez-Garcia M."/>
            <person name="Sanchez-Ramirez S."/>
            <person name="Szollosi G.J."/>
            <person name="Szarkandi J.G."/>
            <person name="Papp V."/>
            <person name="Albert L."/>
            <person name="Andreopoulos W."/>
            <person name="Angelini C."/>
            <person name="Antonin V."/>
            <person name="Barry K.W."/>
            <person name="Bougher N.L."/>
            <person name="Buchanan P."/>
            <person name="Buyck B."/>
            <person name="Bense V."/>
            <person name="Catcheside P."/>
            <person name="Chovatia M."/>
            <person name="Cooper J."/>
            <person name="Damon W."/>
            <person name="Desjardin D."/>
            <person name="Finy P."/>
            <person name="Geml J."/>
            <person name="Haridas S."/>
            <person name="Hughes K."/>
            <person name="Justo A."/>
            <person name="Karasinski D."/>
            <person name="Kautmanova I."/>
            <person name="Kiss B."/>
            <person name="Kocsube S."/>
            <person name="Kotiranta H."/>
            <person name="LaButti K.M."/>
            <person name="Lechner B.E."/>
            <person name="Liimatainen K."/>
            <person name="Lipzen A."/>
            <person name="Lukacs Z."/>
            <person name="Mihaltcheva S."/>
            <person name="Morgado L.N."/>
            <person name="Niskanen T."/>
            <person name="Noordeloos M.E."/>
            <person name="Ohm R.A."/>
            <person name="Ortiz-Santana B."/>
            <person name="Ovrebo C."/>
            <person name="Racz N."/>
            <person name="Riley R."/>
            <person name="Savchenko A."/>
            <person name="Shiryaev A."/>
            <person name="Soop K."/>
            <person name="Spirin V."/>
            <person name="Szebenyi C."/>
            <person name="Tomsovsky M."/>
            <person name="Tulloss R.E."/>
            <person name="Uehling J."/>
            <person name="Grigoriev I.V."/>
            <person name="Vagvolgyi C."/>
            <person name="Papp T."/>
            <person name="Martin F.M."/>
            <person name="Miettinen O."/>
            <person name="Hibbett D.S."/>
            <person name="Nagy L.G."/>
        </authorList>
    </citation>
    <scope>NUCLEOTIDE SEQUENCE [LARGE SCALE GENOMIC DNA]</scope>
    <source>
        <strain evidence="2 3">CBS 962.96</strain>
    </source>
</reference>
<gene>
    <name evidence="2" type="ORF">K435DRAFT_877335</name>
</gene>
<dbReference type="InterPro" id="IPR045564">
    <property type="entry name" value="DUF5910"/>
</dbReference>
<dbReference type="EMBL" id="ML180327">
    <property type="protein sequence ID" value="THU77830.1"/>
    <property type="molecule type" value="Genomic_DNA"/>
</dbReference>
<accession>A0A4S8KQB7</accession>
<dbReference type="AlphaFoldDB" id="A0A4S8KQB7"/>
<dbReference type="OrthoDB" id="10665850at2759"/>
<proteinExistence type="predicted"/>
<dbReference type="Pfam" id="PF19287">
    <property type="entry name" value="DUF5910"/>
    <property type="match status" value="1"/>
</dbReference>
<organism evidence="2 3">
    <name type="scientific">Dendrothele bispora (strain CBS 962.96)</name>
    <dbReference type="NCBI Taxonomy" id="1314807"/>
    <lineage>
        <taxon>Eukaryota</taxon>
        <taxon>Fungi</taxon>
        <taxon>Dikarya</taxon>
        <taxon>Basidiomycota</taxon>
        <taxon>Agaricomycotina</taxon>
        <taxon>Agaricomycetes</taxon>
        <taxon>Agaricomycetidae</taxon>
        <taxon>Agaricales</taxon>
        <taxon>Agaricales incertae sedis</taxon>
        <taxon>Dendrothele</taxon>
    </lineage>
</organism>
<keyword evidence="3" id="KW-1185">Reference proteome</keyword>
<feature type="signal peptide" evidence="1">
    <location>
        <begin position="1"/>
        <end position="25"/>
    </location>
</feature>
<sequence length="201" mass="22509">MFALSKPSLVAIQLLAALLLPEVIAIPTYSITIDKRTGPEFLGFRGVPDAVAQEYEQGQFHKASHTSSAELGQGMYLTDLASSAADHGETVCLIFYDSSTEWRSEPKVWMNNEKFGKLPLIANPTNPKLLAKYEENRAAYAKSKGVTSSPFVRFGPYGGRYDQMVIPYDLVQQKNLKVLCFKKGDAELDKYKINYRQMVQE</sequence>